<sequence length="121" mass="12501" precursor="true">MFKHVVLSMALMVVLGSVAEAGGGSKSNGSIRFTNKSSTKIGLVAVNPSESLKASTNASEFTARGGKILNPGESTEFKNLRTGSHTVATALVDPDSTTVDVSSFNVTSVSVAKGKRTQINL</sequence>
<gene>
    <name evidence="2" type="ORF">Mal15_31570</name>
</gene>
<accession>A0A5B9MJ85</accession>
<dbReference type="AlphaFoldDB" id="A0A5B9MJ85"/>
<name>A0A5B9MJ85_9BACT</name>
<dbReference type="KEGG" id="smam:Mal15_31570"/>
<organism evidence="2 3">
    <name type="scientific">Stieleria maiorica</name>
    <dbReference type="NCBI Taxonomy" id="2795974"/>
    <lineage>
        <taxon>Bacteria</taxon>
        <taxon>Pseudomonadati</taxon>
        <taxon>Planctomycetota</taxon>
        <taxon>Planctomycetia</taxon>
        <taxon>Pirellulales</taxon>
        <taxon>Pirellulaceae</taxon>
        <taxon>Stieleria</taxon>
    </lineage>
</organism>
<dbReference type="EMBL" id="CP036264">
    <property type="protein sequence ID" value="QEF99097.1"/>
    <property type="molecule type" value="Genomic_DNA"/>
</dbReference>
<feature type="signal peptide" evidence="1">
    <location>
        <begin position="1"/>
        <end position="19"/>
    </location>
</feature>
<dbReference type="Proteomes" id="UP000321353">
    <property type="component" value="Chromosome"/>
</dbReference>
<evidence type="ECO:0000313" key="3">
    <source>
        <dbReference type="Proteomes" id="UP000321353"/>
    </source>
</evidence>
<feature type="chain" id="PRO_5022977250" evidence="1">
    <location>
        <begin position="20"/>
        <end position="121"/>
    </location>
</feature>
<dbReference type="RefSeq" id="WP_147868557.1">
    <property type="nucleotide sequence ID" value="NZ_CP036264.1"/>
</dbReference>
<keyword evidence="1" id="KW-0732">Signal</keyword>
<evidence type="ECO:0000313" key="2">
    <source>
        <dbReference type="EMBL" id="QEF99097.1"/>
    </source>
</evidence>
<reference evidence="2 3" key="1">
    <citation type="submission" date="2019-02" db="EMBL/GenBank/DDBJ databases">
        <title>Planctomycetal bacteria perform biofilm scaping via a novel small molecule.</title>
        <authorList>
            <person name="Jeske O."/>
            <person name="Boedeker C."/>
            <person name="Wiegand S."/>
            <person name="Breitling P."/>
            <person name="Kallscheuer N."/>
            <person name="Jogler M."/>
            <person name="Rohde M."/>
            <person name="Petersen J."/>
            <person name="Medema M.H."/>
            <person name="Surup F."/>
            <person name="Jogler C."/>
        </authorList>
    </citation>
    <scope>NUCLEOTIDE SEQUENCE [LARGE SCALE GENOMIC DNA]</scope>
    <source>
        <strain evidence="2 3">Mal15</strain>
    </source>
</reference>
<evidence type="ECO:0000256" key="1">
    <source>
        <dbReference type="SAM" id="SignalP"/>
    </source>
</evidence>
<keyword evidence="3" id="KW-1185">Reference proteome</keyword>
<proteinExistence type="predicted"/>
<protein>
    <submittedName>
        <fullName evidence="2">Uncharacterized protein</fullName>
    </submittedName>
</protein>